<dbReference type="SUPFAM" id="SSF140869">
    <property type="entry name" value="GUN4-like"/>
    <property type="match status" value="1"/>
</dbReference>
<dbReference type="InterPro" id="IPR008629">
    <property type="entry name" value="GUN4-like"/>
</dbReference>
<organism evidence="2 3">
    <name type="scientific">Dolichospermum flos-aquae CCAP 1403/13F</name>
    <dbReference type="NCBI Taxonomy" id="315271"/>
    <lineage>
        <taxon>Bacteria</taxon>
        <taxon>Bacillati</taxon>
        <taxon>Cyanobacteriota</taxon>
        <taxon>Cyanophyceae</taxon>
        <taxon>Nostocales</taxon>
        <taxon>Aphanizomenonaceae</taxon>
        <taxon>Dolichospermum</taxon>
    </lineage>
</organism>
<dbReference type="PANTHER" id="PTHR34800:SF1">
    <property type="entry name" value="TETRAPYRROLE-BINDING PROTEIN, CHLOROPLASTIC"/>
    <property type="match status" value="1"/>
</dbReference>
<reference evidence="2 3" key="2">
    <citation type="submission" date="2020-04" db="EMBL/GenBank/DDBJ databases">
        <authorList>
            <person name="Fomenkov A."/>
            <person name="Anton B.P."/>
            <person name="Roberts R.J."/>
        </authorList>
    </citation>
    <scope>NUCLEOTIDE SEQUENCE [LARGE SCALE GENOMIC DNA]</scope>
    <source>
        <strain evidence="2 3">CCAP 1403/13f</strain>
    </source>
</reference>
<gene>
    <name evidence="2" type="ORF">HGD76_21030</name>
</gene>
<dbReference type="Pfam" id="PF05419">
    <property type="entry name" value="GUN4"/>
    <property type="match status" value="1"/>
</dbReference>
<dbReference type="PANTHER" id="PTHR34800">
    <property type="entry name" value="TETRAPYRROLE-BINDING PROTEIN, CHLOROPLASTIC"/>
    <property type="match status" value="1"/>
</dbReference>
<dbReference type="Proteomes" id="UP000502433">
    <property type="component" value="Chromosome"/>
</dbReference>
<dbReference type="EMBL" id="CP051206">
    <property type="protein sequence ID" value="QJB47164.1"/>
    <property type="molecule type" value="Genomic_DNA"/>
</dbReference>
<reference evidence="2 3" key="1">
    <citation type="submission" date="2020-04" db="EMBL/GenBank/DDBJ databases">
        <title>Genome-Wide Identification of 5-Methylcytosine Sites in Bacterial Genomes By High-Throughput Sequencing of MspJI Restriction Fragments.</title>
        <authorList>
            <person name="Wu V."/>
        </authorList>
    </citation>
    <scope>NUCLEOTIDE SEQUENCE [LARGE SCALE GENOMIC DNA]</scope>
    <source>
        <strain evidence="2 3">CCAP 1403/13f</strain>
    </source>
</reference>
<proteinExistence type="predicted"/>
<dbReference type="Gene3D" id="1.25.40.620">
    <property type="match status" value="1"/>
</dbReference>
<accession>A0A6H2C832</accession>
<feature type="domain" description="GUN4-like" evidence="1">
    <location>
        <begin position="55"/>
        <end position="189"/>
    </location>
</feature>
<sequence length="225" mass="25607">MVAGGGSGGVGEGRKLDWWGCLLSRFDTCGTPNTKSESEIKHLKLSQLDDVELISDVGMDYSKLRDFLATGKWKQADEETKKVMLAVAKRTKEGWLDVESIDKFPCQDLQTIDQLWLEYSNGRFGFSVQNRIYENLGSRLNLQDWDKFGQTVGWKKNKEKESSWLLYKDITFDIKAPEGHLPVGHLSEIKVLMMGKWEVIYEAGGSSFGMGLWAWFFSRVETCNL</sequence>
<name>A0A6H2C832_DOLFA</name>
<dbReference type="GO" id="GO:0046906">
    <property type="term" value="F:tetrapyrrole binding"/>
    <property type="evidence" value="ECO:0007669"/>
    <property type="project" value="TreeGrafter"/>
</dbReference>
<dbReference type="Gene3D" id="1.10.10.1770">
    <property type="entry name" value="Gun4-like"/>
    <property type="match status" value="1"/>
</dbReference>
<evidence type="ECO:0000313" key="2">
    <source>
        <dbReference type="EMBL" id="QJB47164.1"/>
    </source>
</evidence>
<evidence type="ECO:0000259" key="1">
    <source>
        <dbReference type="Pfam" id="PF05419"/>
    </source>
</evidence>
<dbReference type="KEGG" id="dfs:HGD76_21030"/>
<dbReference type="GO" id="GO:0030288">
    <property type="term" value="C:outer membrane-bounded periplasmic space"/>
    <property type="evidence" value="ECO:0007669"/>
    <property type="project" value="TreeGrafter"/>
</dbReference>
<dbReference type="InterPro" id="IPR037215">
    <property type="entry name" value="GUN4-like_sf"/>
</dbReference>
<dbReference type="CDD" id="cd16383">
    <property type="entry name" value="GUN4"/>
    <property type="match status" value="1"/>
</dbReference>
<dbReference type="AlphaFoldDB" id="A0A6H2C832"/>
<evidence type="ECO:0000313" key="3">
    <source>
        <dbReference type="Proteomes" id="UP000502433"/>
    </source>
</evidence>
<protein>
    <submittedName>
        <fullName evidence="2">GUN4 domain-containing protein</fullName>
    </submittedName>
</protein>